<organism evidence="1 2">
    <name type="scientific">Brachionus plicatilis</name>
    <name type="common">Marine rotifer</name>
    <name type="synonym">Brachionus muelleri</name>
    <dbReference type="NCBI Taxonomy" id="10195"/>
    <lineage>
        <taxon>Eukaryota</taxon>
        <taxon>Metazoa</taxon>
        <taxon>Spiralia</taxon>
        <taxon>Gnathifera</taxon>
        <taxon>Rotifera</taxon>
        <taxon>Eurotatoria</taxon>
        <taxon>Monogononta</taxon>
        <taxon>Pseudotrocha</taxon>
        <taxon>Ploima</taxon>
        <taxon>Brachionidae</taxon>
        <taxon>Brachionus</taxon>
    </lineage>
</organism>
<evidence type="ECO:0000313" key="1">
    <source>
        <dbReference type="EMBL" id="RNA40856.1"/>
    </source>
</evidence>
<proteinExistence type="predicted"/>
<dbReference type="EMBL" id="REGN01000583">
    <property type="protein sequence ID" value="RNA40856.1"/>
    <property type="molecule type" value="Genomic_DNA"/>
</dbReference>
<dbReference type="AlphaFoldDB" id="A0A3M7SYR4"/>
<sequence>MTNNLINFSKSNRNFLLILLVRLRLRVVLALMVGLNLSKNKPTRIFEQQISEQLALLVRLFGHLTQPLVEYVLVEKTIVQIGRILDILDEQVALFVARLGQIVHSVRNLGHALQAQTGQRF</sequence>
<protein>
    <submittedName>
        <fullName evidence="1">Uncharacterized protein</fullName>
    </submittedName>
</protein>
<name>A0A3M7SYR4_BRAPC</name>
<dbReference type="Proteomes" id="UP000276133">
    <property type="component" value="Unassembled WGS sequence"/>
</dbReference>
<keyword evidence="2" id="KW-1185">Reference proteome</keyword>
<evidence type="ECO:0000313" key="2">
    <source>
        <dbReference type="Proteomes" id="UP000276133"/>
    </source>
</evidence>
<comment type="caution">
    <text evidence="1">The sequence shown here is derived from an EMBL/GenBank/DDBJ whole genome shotgun (WGS) entry which is preliminary data.</text>
</comment>
<accession>A0A3M7SYR4</accession>
<reference evidence="1 2" key="1">
    <citation type="journal article" date="2018" name="Sci. Rep.">
        <title>Genomic signatures of local adaptation to the degree of environmental predictability in rotifers.</title>
        <authorList>
            <person name="Franch-Gras L."/>
            <person name="Hahn C."/>
            <person name="Garcia-Roger E.M."/>
            <person name="Carmona M.J."/>
            <person name="Serra M."/>
            <person name="Gomez A."/>
        </authorList>
    </citation>
    <scope>NUCLEOTIDE SEQUENCE [LARGE SCALE GENOMIC DNA]</scope>
    <source>
        <strain evidence="1">HYR1</strain>
    </source>
</reference>
<gene>
    <name evidence="1" type="ORF">BpHYR1_003582</name>
</gene>